<gene>
    <name evidence="8" type="ORF">PPERSA_01345</name>
</gene>
<dbReference type="GO" id="GO:0006303">
    <property type="term" value="P:double-strand break repair via nonhomologous end joining"/>
    <property type="evidence" value="ECO:0007669"/>
    <property type="project" value="UniProtKB-ARBA"/>
</dbReference>
<proteinExistence type="predicted"/>
<dbReference type="InterPro" id="IPR038051">
    <property type="entry name" value="XRCC4-like_N_sf"/>
</dbReference>
<dbReference type="OrthoDB" id="10619252at2759"/>
<evidence type="ECO:0000256" key="1">
    <source>
        <dbReference type="ARBA" id="ARBA00004123"/>
    </source>
</evidence>
<dbReference type="EMBL" id="LDAU01000170">
    <property type="protein sequence ID" value="KRX01442.1"/>
    <property type="molecule type" value="Genomic_DNA"/>
</dbReference>
<feature type="domain" description="XLF-like N-terminal" evidence="7">
    <location>
        <begin position="28"/>
        <end position="138"/>
    </location>
</feature>
<evidence type="ECO:0000256" key="4">
    <source>
        <dbReference type="ARBA" id="ARBA00023242"/>
    </source>
</evidence>
<keyword evidence="2" id="KW-0227">DNA damage</keyword>
<dbReference type="Proteomes" id="UP000054937">
    <property type="component" value="Unassembled WGS sequence"/>
</dbReference>
<evidence type="ECO:0000259" key="7">
    <source>
        <dbReference type="Pfam" id="PF09302"/>
    </source>
</evidence>
<feature type="region of interest" description="Disordered" evidence="6">
    <location>
        <begin position="439"/>
        <end position="459"/>
    </location>
</feature>
<dbReference type="AlphaFoldDB" id="A0A0V0QGV0"/>
<dbReference type="GO" id="GO:0005634">
    <property type="term" value="C:nucleus"/>
    <property type="evidence" value="ECO:0007669"/>
    <property type="project" value="UniProtKB-SubCell"/>
</dbReference>
<name>A0A0V0QGV0_PSEPJ</name>
<dbReference type="InParanoid" id="A0A0V0QGV0"/>
<feature type="compositionally biased region" description="Basic and acidic residues" evidence="6">
    <location>
        <begin position="439"/>
        <end position="453"/>
    </location>
</feature>
<keyword evidence="5" id="KW-0175">Coiled coil</keyword>
<feature type="coiled-coil region" evidence="5">
    <location>
        <begin position="344"/>
        <end position="371"/>
    </location>
</feature>
<accession>A0A0V0QGV0</accession>
<dbReference type="InterPro" id="IPR015381">
    <property type="entry name" value="XLF-like_N"/>
</dbReference>
<keyword evidence="4" id="KW-0539">Nucleus</keyword>
<keyword evidence="9" id="KW-1185">Reference proteome</keyword>
<reference evidence="8 9" key="1">
    <citation type="journal article" date="2015" name="Sci. Rep.">
        <title>Genome of the facultative scuticociliatosis pathogen Pseudocohnilembus persalinus provides insight into its virulence through horizontal gene transfer.</title>
        <authorList>
            <person name="Xiong J."/>
            <person name="Wang G."/>
            <person name="Cheng J."/>
            <person name="Tian M."/>
            <person name="Pan X."/>
            <person name="Warren A."/>
            <person name="Jiang C."/>
            <person name="Yuan D."/>
            <person name="Miao W."/>
        </authorList>
    </citation>
    <scope>NUCLEOTIDE SEQUENCE [LARGE SCALE GENOMIC DNA]</scope>
    <source>
        <strain evidence="8">36N120E</strain>
    </source>
</reference>
<evidence type="ECO:0000313" key="8">
    <source>
        <dbReference type="EMBL" id="KRX01442.1"/>
    </source>
</evidence>
<evidence type="ECO:0000256" key="3">
    <source>
        <dbReference type="ARBA" id="ARBA00023204"/>
    </source>
</evidence>
<dbReference type="Pfam" id="PF09302">
    <property type="entry name" value="XLF"/>
    <property type="match status" value="1"/>
</dbReference>
<evidence type="ECO:0000313" key="9">
    <source>
        <dbReference type="Proteomes" id="UP000054937"/>
    </source>
</evidence>
<comment type="caution">
    <text evidence="8">The sequence shown here is derived from an EMBL/GenBank/DDBJ whole genome shotgun (WGS) entry which is preliminary data.</text>
</comment>
<sequence length="487" mass="58286">MDYNNQALPQFLSPKELNFIKKQSWWIGDRNKPFLVKGGIIDNSYIIMATNMKTTWVSKAEKQQILMEQNKYNPTINQGNNKDQIKNILQLIEGPISQGTNTNKFSELKFQVNKEEDLIINMCILIEDFIPFKWEFYLFRLEENQEGFYLINSDLLSPLLQTVIALEKRGNYLKQKFLELENNYKQKLSQREKSIYKSPVEDSPNIWKHFVQNNDNDIQNLYNLVPSNFKIGESAQYFMAKFTLKSIGYKFQLNHTPQDTQQQYLYQQSLKRNQPTQDLSSLDREINNNYSKNLKLPSYQQIDSLSSNNNFKIPSLKIKKEDDENYMQQTYNNENGDNDIKPQKNNMFNKIKKMNNELDSEEEDNNFNKNDQNYAQNYSTSHKKFKDIQYNNILNSEEKIKPKLFIRQNYQQQQQNEIDPNEKLLIQKREQQKEKLELQMKQNELNEQRQKQQEEEEDLLEKEMQEVIEKKKLKQEKKKKKKPIDFL</sequence>
<protein>
    <recommendedName>
        <fullName evidence="7">XLF-like N-terminal domain-containing protein</fullName>
    </recommendedName>
</protein>
<dbReference type="Gene3D" id="2.170.210.10">
    <property type="entry name" value="DNA double-strand break repair and VJ recombination XRCC4, N-terminal"/>
    <property type="match status" value="1"/>
</dbReference>
<evidence type="ECO:0000256" key="5">
    <source>
        <dbReference type="SAM" id="Coils"/>
    </source>
</evidence>
<evidence type="ECO:0000256" key="6">
    <source>
        <dbReference type="SAM" id="MobiDB-lite"/>
    </source>
</evidence>
<organism evidence="8 9">
    <name type="scientific">Pseudocohnilembus persalinus</name>
    <name type="common">Ciliate</name>
    <dbReference type="NCBI Taxonomy" id="266149"/>
    <lineage>
        <taxon>Eukaryota</taxon>
        <taxon>Sar</taxon>
        <taxon>Alveolata</taxon>
        <taxon>Ciliophora</taxon>
        <taxon>Intramacronucleata</taxon>
        <taxon>Oligohymenophorea</taxon>
        <taxon>Scuticociliatia</taxon>
        <taxon>Philasterida</taxon>
        <taxon>Pseudocohnilembidae</taxon>
        <taxon>Pseudocohnilembus</taxon>
    </lineage>
</organism>
<keyword evidence="3" id="KW-0234">DNA repair</keyword>
<comment type="subcellular location">
    <subcellularLocation>
        <location evidence="1">Nucleus</location>
    </subcellularLocation>
</comment>
<evidence type="ECO:0000256" key="2">
    <source>
        <dbReference type="ARBA" id="ARBA00022763"/>
    </source>
</evidence>